<protein>
    <submittedName>
        <fullName evidence="2">Uncharacterized protein</fullName>
    </submittedName>
</protein>
<evidence type="ECO:0000256" key="1">
    <source>
        <dbReference type="SAM" id="MobiDB-lite"/>
    </source>
</evidence>
<sequence>MDTKLPKIYQETPEPKKLNTTRTKEILKAVRDNVLEVAALVAQASSAGGIITGLAAGFIGGGSNVIGEADTKLVRMERKKDKINQINSLKTSIGNYEDKKDLLEKERQAKIDTKALEEFLATTPKIDQLSEGQLKEHFNVTRAKVAERPEFAPPAEKTNFEKAKSAVKAGVGYFVESQFGDLKEIYGKKEEISPSYINLNVGNKVKPEQNKARGQAQQQAHHMQENLSHGKGVRYGTSSPSSQSTPNASKHHESSRGV</sequence>
<feature type="compositionally biased region" description="Low complexity" evidence="1">
    <location>
        <begin position="237"/>
        <end position="246"/>
    </location>
</feature>
<feature type="region of interest" description="Disordered" evidence="1">
    <location>
        <begin position="208"/>
        <end position="258"/>
    </location>
</feature>
<proteinExistence type="predicted"/>
<evidence type="ECO:0000313" key="3">
    <source>
        <dbReference type="Proteomes" id="UP000595296"/>
    </source>
</evidence>
<accession>A0A9E6MID1</accession>
<organism evidence="2 3">
    <name type="scientific">Rickettsia tillamookensis</name>
    <dbReference type="NCBI Taxonomy" id="2761623"/>
    <lineage>
        <taxon>Bacteria</taxon>
        <taxon>Pseudomonadati</taxon>
        <taxon>Pseudomonadota</taxon>
        <taxon>Alphaproteobacteria</taxon>
        <taxon>Rickettsiales</taxon>
        <taxon>Rickettsiaceae</taxon>
        <taxon>Rickettsieae</taxon>
        <taxon>Rickettsia</taxon>
        <taxon>spotted fever group</taxon>
    </lineage>
</organism>
<gene>
    <name evidence="2" type="ORF">H6P87_00868</name>
</gene>
<dbReference type="RefSeq" id="WP_246437756.1">
    <property type="nucleotide sequence ID" value="NZ_CP060138.2"/>
</dbReference>
<reference evidence="2 3" key="1">
    <citation type="journal article" date="2021" name="Int. J. Syst. Evol. Microbiol.">
        <title>Characterization of a novel transitional group Rickettsia species (Rickettsia tillamookensis sp. nov.) from the western black-legged tick, Ixodes pacificus.</title>
        <authorList>
            <person name="Gauthier D.T."/>
            <person name="Karpathy S.E."/>
            <person name="Grizzard S.L."/>
            <person name="Batra D."/>
            <person name="Rowe L.A."/>
            <person name="Paddock C.D."/>
        </authorList>
    </citation>
    <scope>NUCLEOTIDE SEQUENCE [LARGE SCALE GENOMIC DNA]</scope>
    <source>
        <strain evidence="2 3">Tillamook 23</strain>
    </source>
</reference>
<dbReference type="Proteomes" id="UP000595296">
    <property type="component" value="Chromosome"/>
</dbReference>
<keyword evidence="3" id="KW-1185">Reference proteome</keyword>
<dbReference type="EMBL" id="CP060138">
    <property type="protein sequence ID" value="QQV75315.1"/>
    <property type="molecule type" value="Genomic_DNA"/>
</dbReference>
<feature type="compositionally biased region" description="Polar residues" evidence="1">
    <location>
        <begin position="215"/>
        <end position="227"/>
    </location>
</feature>
<name>A0A9E6MID1_9RICK</name>
<evidence type="ECO:0000313" key="2">
    <source>
        <dbReference type="EMBL" id="QQV75315.1"/>
    </source>
</evidence>